<reference evidence="12 13" key="1">
    <citation type="submission" date="2022-07" db="EMBL/GenBank/DDBJ databases">
        <title>Novel species in genus Arthrobacter.</title>
        <authorList>
            <person name="Liu Y."/>
        </authorList>
    </citation>
    <scope>NUCLEOTIDE SEQUENCE [LARGE SCALE GENOMIC DNA]</scope>
    <source>
        <strain evidence="13">zg-Y859</strain>
    </source>
</reference>
<comment type="catalytic activity">
    <reaction evidence="1">
        <text>inosine + phosphate = alpha-D-ribose 1-phosphate + hypoxanthine</text>
        <dbReference type="Rhea" id="RHEA:27646"/>
        <dbReference type="ChEBI" id="CHEBI:17368"/>
        <dbReference type="ChEBI" id="CHEBI:17596"/>
        <dbReference type="ChEBI" id="CHEBI:43474"/>
        <dbReference type="ChEBI" id="CHEBI:57720"/>
        <dbReference type="EC" id="2.4.2.1"/>
    </reaction>
    <physiologicalReaction direction="left-to-right" evidence="1">
        <dbReference type="Rhea" id="RHEA:27647"/>
    </physiologicalReaction>
</comment>
<gene>
    <name evidence="12" type="ORF">NNX28_07375</name>
</gene>
<name>A0ABT1NTE7_9MICC</name>
<evidence type="ECO:0000256" key="1">
    <source>
        <dbReference type="ARBA" id="ARBA00000553"/>
    </source>
</evidence>
<comment type="catalytic activity">
    <reaction evidence="10">
        <text>adenosine + phosphate = alpha-D-ribose 1-phosphate + adenine</text>
        <dbReference type="Rhea" id="RHEA:27642"/>
        <dbReference type="ChEBI" id="CHEBI:16335"/>
        <dbReference type="ChEBI" id="CHEBI:16708"/>
        <dbReference type="ChEBI" id="CHEBI:43474"/>
        <dbReference type="ChEBI" id="CHEBI:57720"/>
        <dbReference type="EC" id="2.4.2.1"/>
    </reaction>
    <physiologicalReaction direction="left-to-right" evidence="10">
        <dbReference type="Rhea" id="RHEA:27643"/>
    </physiologicalReaction>
</comment>
<keyword evidence="13" id="KW-1185">Reference proteome</keyword>
<evidence type="ECO:0000256" key="7">
    <source>
        <dbReference type="ARBA" id="ARBA00022833"/>
    </source>
</evidence>
<dbReference type="SUPFAM" id="SSF64438">
    <property type="entry name" value="CNF1/YfiH-like putative cysteine hydrolases"/>
    <property type="match status" value="1"/>
</dbReference>
<accession>A0ABT1NTE7</accession>
<dbReference type="RefSeq" id="WP_255865301.1">
    <property type="nucleotide sequence ID" value="NZ_CP104263.1"/>
</dbReference>
<evidence type="ECO:0000256" key="5">
    <source>
        <dbReference type="ARBA" id="ARBA00022723"/>
    </source>
</evidence>
<evidence type="ECO:0000256" key="3">
    <source>
        <dbReference type="ARBA" id="ARBA00007353"/>
    </source>
</evidence>
<comment type="caution">
    <text evidence="12">The sequence shown here is derived from an EMBL/GenBank/DDBJ whole genome shotgun (WGS) entry which is preliminary data.</text>
</comment>
<dbReference type="InterPro" id="IPR003730">
    <property type="entry name" value="Cu_polyphenol_OxRdtase"/>
</dbReference>
<keyword evidence="6" id="KW-0378">Hydrolase</keyword>
<evidence type="ECO:0000256" key="4">
    <source>
        <dbReference type="ARBA" id="ARBA00022679"/>
    </source>
</evidence>
<dbReference type="InterPro" id="IPR011324">
    <property type="entry name" value="Cytotoxic_necrot_fac-like_cat"/>
</dbReference>
<evidence type="ECO:0000256" key="8">
    <source>
        <dbReference type="ARBA" id="ARBA00023008"/>
    </source>
</evidence>
<protein>
    <submittedName>
        <fullName evidence="12">Polyphenol oxidase family protein</fullName>
    </submittedName>
</protein>
<evidence type="ECO:0000313" key="12">
    <source>
        <dbReference type="EMBL" id="MCQ1949749.1"/>
    </source>
</evidence>
<evidence type="ECO:0000256" key="6">
    <source>
        <dbReference type="ARBA" id="ARBA00022801"/>
    </source>
</evidence>
<keyword evidence="5" id="KW-0479">Metal-binding</keyword>
<dbReference type="EMBL" id="JANFLP010000008">
    <property type="protein sequence ID" value="MCQ1949749.1"/>
    <property type="molecule type" value="Genomic_DNA"/>
</dbReference>
<dbReference type="PANTHER" id="PTHR30616">
    <property type="entry name" value="UNCHARACTERIZED PROTEIN YFIH"/>
    <property type="match status" value="1"/>
</dbReference>
<dbReference type="PANTHER" id="PTHR30616:SF2">
    <property type="entry name" value="PURINE NUCLEOSIDE PHOSPHORYLASE LACC1"/>
    <property type="match status" value="1"/>
</dbReference>
<dbReference type="CDD" id="cd16833">
    <property type="entry name" value="YfiH"/>
    <property type="match status" value="1"/>
</dbReference>
<dbReference type="Proteomes" id="UP001206924">
    <property type="component" value="Unassembled WGS sequence"/>
</dbReference>
<dbReference type="Gene3D" id="3.60.140.10">
    <property type="entry name" value="CNF1/YfiH-like putative cysteine hydrolases"/>
    <property type="match status" value="1"/>
</dbReference>
<dbReference type="InterPro" id="IPR038371">
    <property type="entry name" value="Cu_polyphenol_OxRdtase_sf"/>
</dbReference>
<comment type="similarity">
    <text evidence="3">Belongs to the purine nucleoside phosphorylase YfiH/LACC1 family.</text>
</comment>
<evidence type="ECO:0000313" key="13">
    <source>
        <dbReference type="Proteomes" id="UP001206924"/>
    </source>
</evidence>
<comment type="catalytic activity">
    <reaction evidence="9">
        <text>adenosine + H2O + H(+) = inosine + NH4(+)</text>
        <dbReference type="Rhea" id="RHEA:24408"/>
        <dbReference type="ChEBI" id="CHEBI:15377"/>
        <dbReference type="ChEBI" id="CHEBI:15378"/>
        <dbReference type="ChEBI" id="CHEBI:16335"/>
        <dbReference type="ChEBI" id="CHEBI:17596"/>
        <dbReference type="ChEBI" id="CHEBI:28938"/>
        <dbReference type="EC" id="3.5.4.4"/>
    </reaction>
    <physiologicalReaction direction="left-to-right" evidence="9">
        <dbReference type="Rhea" id="RHEA:24409"/>
    </physiologicalReaction>
</comment>
<comment type="function">
    <text evidence="2">Purine nucleoside enzyme that catalyzes the phosphorolysis of adenosine and inosine nucleosides, yielding D-ribose 1-phosphate and the respective free bases, adenine and hypoxanthine. Also catalyzes the phosphorolysis of S-methyl-5'-thioadenosine into adenine and S-methyl-5-thio-alpha-D-ribose 1-phosphate. Also has adenosine deaminase activity.</text>
</comment>
<proteinExistence type="inferred from homology"/>
<evidence type="ECO:0000256" key="9">
    <source>
        <dbReference type="ARBA" id="ARBA00047989"/>
    </source>
</evidence>
<evidence type="ECO:0000256" key="2">
    <source>
        <dbReference type="ARBA" id="ARBA00003215"/>
    </source>
</evidence>
<organism evidence="12 13">
    <name type="scientific">Arthrobacter jinronghuae</name>
    <dbReference type="NCBI Taxonomy" id="2964609"/>
    <lineage>
        <taxon>Bacteria</taxon>
        <taxon>Bacillati</taxon>
        <taxon>Actinomycetota</taxon>
        <taxon>Actinomycetes</taxon>
        <taxon>Micrococcales</taxon>
        <taxon>Micrococcaceae</taxon>
        <taxon>Arthrobacter</taxon>
    </lineage>
</organism>
<evidence type="ECO:0000256" key="11">
    <source>
        <dbReference type="ARBA" id="ARBA00049893"/>
    </source>
</evidence>
<keyword evidence="8" id="KW-0186">Copper</keyword>
<sequence length="240" mass="24664">MTAGLSRMFWWHRQVGDNLWAGFTNTSAGNLALHVGDDPDAVLKRRAELEAVMGVRPGTLRFMNQVHSAEVAEAAGPGTGAPTADGLISGDGAAPLAVMVADCVPVLLAGAGPDGRPVTAAVHAGRRGLLDNILPVAVDRMRSAGGTGLRAWIGPCVCGQCYEVPAAMQAESVALLPATAAVTRSGTPALDLPAGAQAQLAGLGVSVERVGGCTLENDQLFSHRRDPATGRFAGVIWQRS</sequence>
<keyword evidence="4" id="KW-0808">Transferase</keyword>
<keyword evidence="7" id="KW-0862">Zinc</keyword>
<dbReference type="Pfam" id="PF02578">
    <property type="entry name" value="Cu-oxidase_4"/>
    <property type="match status" value="1"/>
</dbReference>
<comment type="catalytic activity">
    <reaction evidence="11">
        <text>S-methyl-5'-thioadenosine + phosphate = 5-(methylsulfanyl)-alpha-D-ribose 1-phosphate + adenine</text>
        <dbReference type="Rhea" id="RHEA:11852"/>
        <dbReference type="ChEBI" id="CHEBI:16708"/>
        <dbReference type="ChEBI" id="CHEBI:17509"/>
        <dbReference type="ChEBI" id="CHEBI:43474"/>
        <dbReference type="ChEBI" id="CHEBI:58533"/>
        <dbReference type="EC" id="2.4.2.28"/>
    </reaction>
    <physiologicalReaction direction="left-to-right" evidence="11">
        <dbReference type="Rhea" id="RHEA:11853"/>
    </physiologicalReaction>
</comment>
<evidence type="ECO:0000256" key="10">
    <source>
        <dbReference type="ARBA" id="ARBA00048968"/>
    </source>
</evidence>